<accession>A0A8J2K799</accession>
<comment type="caution">
    <text evidence="1">The sequence shown here is derived from an EMBL/GenBank/DDBJ whole genome shotgun (WGS) entry which is preliminary data.</text>
</comment>
<organism evidence="1 2">
    <name type="scientific">Allacma fusca</name>
    <dbReference type="NCBI Taxonomy" id="39272"/>
    <lineage>
        <taxon>Eukaryota</taxon>
        <taxon>Metazoa</taxon>
        <taxon>Ecdysozoa</taxon>
        <taxon>Arthropoda</taxon>
        <taxon>Hexapoda</taxon>
        <taxon>Collembola</taxon>
        <taxon>Symphypleona</taxon>
        <taxon>Sminthuridae</taxon>
        <taxon>Allacma</taxon>
    </lineage>
</organism>
<name>A0A8J2K799_9HEXA</name>
<reference evidence="1" key="1">
    <citation type="submission" date="2021-06" db="EMBL/GenBank/DDBJ databases">
        <authorList>
            <person name="Hodson N. C."/>
            <person name="Mongue J. A."/>
            <person name="Jaron S. K."/>
        </authorList>
    </citation>
    <scope>NUCLEOTIDE SEQUENCE</scope>
</reference>
<dbReference type="EMBL" id="CAJVCH010270322">
    <property type="protein sequence ID" value="CAG7734498.1"/>
    <property type="molecule type" value="Genomic_DNA"/>
</dbReference>
<gene>
    <name evidence="1" type="ORF">AFUS01_LOCUS22883</name>
</gene>
<protein>
    <submittedName>
        <fullName evidence="1">Uncharacterized protein</fullName>
    </submittedName>
</protein>
<proteinExistence type="predicted"/>
<dbReference type="Proteomes" id="UP000708208">
    <property type="component" value="Unassembled WGS sequence"/>
</dbReference>
<keyword evidence="2" id="KW-1185">Reference proteome</keyword>
<evidence type="ECO:0000313" key="2">
    <source>
        <dbReference type="Proteomes" id="UP000708208"/>
    </source>
</evidence>
<evidence type="ECO:0000313" key="1">
    <source>
        <dbReference type="EMBL" id="CAG7734498.1"/>
    </source>
</evidence>
<dbReference type="AlphaFoldDB" id="A0A8J2K799"/>
<sequence>MICLLILGTEPHRNCIGRKTSTKNIVPRTISALASTLWLQITTCQKIPIVSESPRSEASTWEKQMDLISSPR</sequence>